<organism evidence="4 5">
    <name type="scientific">Marinimicrococcus flavescens</name>
    <dbReference type="NCBI Taxonomy" id="3031815"/>
    <lineage>
        <taxon>Bacteria</taxon>
        <taxon>Pseudomonadati</taxon>
        <taxon>Pseudomonadota</taxon>
        <taxon>Alphaproteobacteria</taxon>
        <taxon>Geminicoccales</taxon>
        <taxon>Geminicoccaceae</taxon>
        <taxon>Marinimicrococcus</taxon>
    </lineage>
</organism>
<feature type="domain" description="Microcystin LR degradation protein MlrC N-terminal" evidence="3">
    <location>
        <begin position="2"/>
        <end position="289"/>
    </location>
</feature>
<dbReference type="InterPro" id="IPR015995">
    <property type="entry name" value="MlrC_N"/>
</dbReference>
<comment type="caution">
    <text evidence="4">The sequence shown here is derived from an EMBL/GenBank/DDBJ whole genome shotgun (WGS) entry which is preliminary data.</text>
</comment>
<keyword evidence="5" id="KW-1185">Reference proteome</keyword>
<comment type="similarity">
    <text evidence="1">Belongs to the peptidase M81 family.</text>
</comment>
<keyword evidence="1" id="KW-0378">Hydrolase</keyword>
<evidence type="ECO:0000259" key="3">
    <source>
        <dbReference type="Pfam" id="PF07364"/>
    </source>
</evidence>
<comment type="cofactor">
    <cofactor evidence="1">
        <name>Zn(2+)</name>
        <dbReference type="ChEBI" id="CHEBI:29105"/>
    </cofactor>
    <text evidence="1">Binds 1 zinc ion per subunit.</text>
</comment>
<dbReference type="GO" id="GO:0046872">
    <property type="term" value="F:metal ion binding"/>
    <property type="evidence" value="ECO:0007669"/>
    <property type="project" value="UniProtKB-KW"/>
</dbReference>
<keyword evidence="1" id="KW-0645">Protease</keyword>
<dbReference type="EMBL" id="JARGEQ010000040">
    <property type="protein sequence ID" value="MDF1585759.1"/>
    <property type="molecule type" value="Genomic_DNA"/>
</dbReference>
<protein>
    <recommendedName>
        <fullName evidence="1">Microcystinase C</fullName>
        <shortName evidence="1">MlrC</shortName>
    </recommendedName>
</protein>
<dbReference type="Proteomes" id="UP001301140">
    <property type="component" value="Unassembled WGS sequence"/>
</dbReference>
<feature type="domain" description="Microcystin LR degradation protein MlrC C-terminal" evidence="2">
    <location>
        <begin position="298"/>
        <end position="471"/>
    </location>
</feature>
<evidence type="ECO:0000256" key="1">
    <source>
        <dbReference type="PIRNR" id="PIRNR012702"/>
    </source>
</evidence>
<reference evidence="4 5" key="1">
    <citation type="submission" date="2023-03" db="EMBL/GenBank/DDBJ databases">
        <title>YIM 152171 draft genome.</title>
        <authorList>
            <person name="Yang Z."/>
        </authorList>
    </citation>
    <scope>NUCLEOTIDE SEQUENCE [LARGE SCALE GENOMIC DNA]</scope>
    <source>
        <strain evidence="4 5">YIM 152171</strain>
    </source>
</reference>
<accession>A0AAP3UZK0</accession>
<comment type="function">
    <text evidence="1">Involved in peptidolytic degradation of cyclic heptapeptide hepatotoxin microcystin (MC).</text>
</comment>
<dbReference type="AlphaFoldDB" id="A0AAP3UZK0"/>
<dbReference type="RefSeq" id="WP_327788175.1">
    <property type="nucleotide sequence ID" value="NZ_JARGEQ010000040.1"/>
</dbReference>
<dbReference type="InterPro" id="IPR010799">
    <property type="entry name" value="MlrC_C"/>
</dbReference>
<evidence type="ECO:0000259" key="2">
    <source>
        <dbReference type="Pfam" id="PF07171"/>
    </source>
</evidence>
<sequence length="484" mass="52370">MRLFVAALGTETNTFSPIPTGLESFREYLWFPAGEHPEEPRFFTGPLVAARRRAAREEGLTVIEGLSAFAAPAGNTSSKAWTTLRDQVLDQIRAAMPLDIVLFSLHGAMVADGEEDCEGDLLARARALVGPDVVVAAELDLHCHLTPRMLESSDVLVFYKEYPHTDTYARAEELVDLALRTARKEIRPVMRTFDCRMIATMHTTREPVQSFVRRMEALEGKDGVLSVSLIHGFPWADVEHQGAQVLVVTDDDPEGAARLAAELGREVRELRGDTAAAMLGHEEGIARALAMEGGPIVLADTSDNAGGGAPSDSTHLLRLLLERGVQGAALGPLWDPVAVSFCQLAGVGSKVRLRLGGKVAPVSGAPLDVEGEVLHLARDGRQRFSGGWTQLGDVAAVRIAGIDVLINAVRTQGFDPALFTAHGISLADKKIVVVKSAQHFYANFAPVAREVLWLDGPGALSQDFAKLPYTRVKRPIWPLDENAF</sequence>
<evidence type="ECO:0000313" key="5">
    <source>
        <dbReference type="Proteomes" id="UP001301140"/>
    </source>
</evidence>
<dbReference type="GO" id="GO:0006508">
    <property type="term" value="P:proteolysis"/>
    <property type="evidence" value="ECO:0007669"/>
    <property type="project" value="UniProtKB-KW"/>
</dbReference>
<name>A0AAP3UZK0_9PROT</name>
<evidence type="ECO:0000313" key="4">
    <source>
        <dbReference type="EMBL" id="MDF1585759.1"/>
    </source>
</evidence>
<dbReference type="Pfam" id="PF07171">
    <property type="entry name" value="MlrC_C"/>
    <property type="match status" value="1"/>
</dbReference>
<dbReference type="InterPro" id="IPR009197">
    <property type="entry name" value="MlrC"/>
</dbReference>
<dbReference type="Pfam" id="PF07364">
    <property type="entry name" value="DUF1485"/>
    <property type="match status" value="1"/>
</dbReference>
<keyword evidence="1" id="KW-0482">Metalloprotease</keyword>
<gene>
    <name evidence="4" type="ORF">PZ740_05080</name>
</gene>
<proteinExistence type="inferred from homology"/>
<dbReference type="PIRSF" id="PIRSF012702">
    <property type="entry name" value="UCP012702"/>
    <property type="match status" value="1"/>
</dbReference>
<dbReference type="GO" id="GO:0008237">
    <property type="term" value="F:metallopeptidase activity"/>
    <property type="evidence" value="ECO:0007669"/>
    <property type="project" value="UniProtKB-KW"/>
</dbReference>
<keyword evidence="1" id="KW-0479">Metal-binding</keyword>